<dbReference type="InterPro" id="IPR013656">
    <property type="entry name" value="PAS_4"/>
</dbReference>
<dbReference type="Pfam" id="PF08447">
    <property type="entry name" value="PAS_3"/>
    <property type="match status" value="1"/>
</dbReference>
<dbReference type="EC" id="2.7.13.3" evidence="3"/>
<dbReference type="PANTHER" id="PTHR43547:SF2">
    <property type="entry name" value="HYBRID SIGNAL TRANSDUCTION HISTIDINE KINASE C"/>
    <property type="match status" value="1"/>
</dbReference>
<dbReference type="FunFam" id="3.30.565.10:FF:000010">
    <property type="entry name" value="Sensor histidine kinase RcsC"/>
    <property type="match status" value="1"/>
</dbReference>
<dbReference type="Proteomes" id="UP000715781">
    <property type="component" value="Unassembled WGS sequence"/>
</dbReference>
<dbReference type="CDD" id="cd00082">
    <property type="entry name" value="HisKA"/>
    <property type="match status" value="1"/>
</dbReference>
<dbReference type="Pfam" id="PF00512">
    <property type="entry name" value="HisKA"/>
    <property type="match status" value="1"/>
</dbReference>
<evidence type="ECO:0000313" key="12">
    <source>
        <dbReference type="EMBL" id="MBW4565080.1"/>
    </source>
</evidence>
<dbReference type="EMBL" id="JAHHHN010000030">
    <property type="protein sequence ID" value="MBW4565080.1"/>
    <property type="molecule type" value="Genomic_DNA"/>
</dbReference>
<comment type="similarity">
    <text evidence="2">In the N-terminal section; belongs to the phytochrome family.</text>
</comment>
<proteinExistence type="inferred from homology"/>
<feature type="domain" description="Histidine kinase" evidence="9">
    <location>
        <begin position="537"/>
        <end position="765"/>
    </location>
</feature>
<dbReference type="SMART" id="SM00086">
    <property type="entry name" value="PAC"/>
    <property type="match status" value="3"/>
</dbReference>
<dbReference type="PROSITE" id="PS50109">
    <property type="entry name" value="HIS_KIN"/>
    <property type="match status" value="1"/>
</dbReference>
<evidence type="ECO:0000256" key="4">
    <source>
        <dbReference type="ARBA" id="ARBA00022553"/>
    </source>
</evidence>
<keyword evidence="5 12" id="KW-0808">Transferase</keyword>
<keyword evidence="8" id="KW-0175">Coiled coil</keyword>
<dbReference type="InterPro" id="IPR005467">
    <property type="entry name" value="His_kinase_dom"/>
</dbReference>
<dbReference type="Gene3D" id="3.30.450.20">
    <property type="entry name" value="PAS domain"/>
    <property type="match status" value="4"/>
</dbReference>
<evidence type="ECO:0000256" key="3">
    <source>
        <dbReference type="ARBA" id="ARBA00012438"/>
    </source>
</evidence>
<dbReference type="InterPro" id="IPR003661">
    <property type="entry name" value="HisK_dim/P_dom"/>
</dbReference>
<dbReference type="InterPro" id="IPR036890">
    <property type="entry name" value="HATPase_C_sf"/>
</dbReference>
<reference evidence="12" key="2">
    <citation type="journal article" date="2022" name="Microbiol. Resour. Announc.">
        <title>Metagenome Sequencing to Explore Phylogenomics of Terrestrial Cyanobacteria.</title>
        <authorList>
            <person name="Ward R.D."/>
            <person name="Stajich J.E."/>
            <person name="Johansen J.R."/>
            <person name="Huntemann M."/>
            <person name="Clum A."/>
            <person name="Foster B."/>
            <person name="Foster B."/>
            <person name="Roux S."/>
            <person name="Palaniappan K."/>
            <person name="Varghese N."/>
            <person name="Mukherjee S."/>
            <person name="Reddy T.B.K."/>
            <person name="Daum C."/>
            <person name="Copeland A."/>
            <person name="Chen I.A."/>
            <person name="Ivanova N.N."/>
            <person name="Kyrpides N.C."/>
            <person name="Shapiro N."/>
            <person name="Eloe-Fadrosh E.A."/>
            <person name="Pietrasiak N."/>
        </authorList>
    </citation>
    <scope>NUCLEOTIDE SEQUENCE</scope>
    <source>
        <strain evidence="12">JT2-VF2</strain>
    </source>
</reference>
<dbReference type="SUPFAM" id="SSF55874">
    <property type="entry name" value="ATPase domain of HSP90 chaperone/DNA topoisomerase II/histidine kinase"/>
    <property type="match status" value="1"/>
</dbReference>
<dbReference type="PANTHER" id="PTHR43547">
    <property type="entry name" value="TWO-COMPONENT HISTIDINE KINASE"/>
    <property type="match status" value="1"/>
</dbReference>
<dbReference type="InterPro" id="IPR036097">
    <property type="entry name" value="HisK_dim/P_sf"/>
</dbReference>
<reference evidence="12" key="1">
    <citation type="submission" date="2021-05" db="EMBL/GenBank/DDBJ databases">
        <authorList>
            <person name="Pietrasiak N."/>
            <person name="Ward R."/>
            <person name="Stajich J.E."/>
            <person name="Kurbessoian T."/>
        </authorList>
    </citation>
    <scope>NUCLEOTIDE SEQUENCE</scope>
    <source>
        <strain evidence="12">JT2-VF2</strain>
    </source>
</reference>
<dbReference type="SMART" id="SM00388">
    <property type="entry name" value="HisKA"/>
    <property type="match status" value="1"/>
</dbReference>
<evidence type="ECO:0000256" key="1">
    <source>
        <dbReference type="ARBA" id="ARBA00000085"/>
    </source>
</evidence>
<dbReference type="SMART" id="SM00387">
    <property type="entry name" value="HATPase_c"/>
    <property type="match status" value="1"/>
</dbReference>
<dbReference type="CDD" id="cd00130">
    <property type="entry name" value="PAS"/>
    <property type="match status" value="4"/>
</dbReference>
<dbReference type="Gene3D" id="1.10.287.130">
    <property type="match status" value="1"/>
</dbReference>
<comment type="caution">
    <text evidence="12">The sequence shown here is derived from an EMBL/GenBank/DDBJ whole genome shotgun (WGS) entry which is preliminary data.</text>
</comment>
<feature type="domain" description="PAS" evidence="10">
    <location>
        <begin position="135"/>
        <end position="206"/>
    </location>
</feature>
<evidence type="ECO:0000256" key="6">
    <source>
        <dbReference type="ARBA" id="ARBA00023012"/>
    </source>
</evidence>
<evidence type="ECO:0000256" key="7">
    <source>
        <dbReference type="ARBA" id="ARBA00074306"/>
    </source>
</evidence>
<dbReference type="GO" id="GO:0000155">
    <property type="term" value="F:phosphorelay sensor kinase activity"/>
    <property type="evidence" value="ECO:0007669"/>
    <property type="project" value="InterPro"/>
</dbReference>
<sequence length="780" mass="88084">MSYLPKVEALEGMMLTNADGTICACTPSAETILGYTVSQMQEWTSSNNPAKTIHPDRAPFPSKMHPAMVALQTGKPCLNVVMEFYKPSGELIWLRLNSQPLFRANEPSPYAVVTTFVDIVLDSSENKQLEELQHPEREFVTLVENLPDIIFRLDRDLRHIYISPKAQDESNISTQQFLGKTGRELQLPTDACDLFEAKCHEALATGQMTRVEYSIAGKRYLSRLIPERGVDGAVESLLGITEDITERQQVEEALRESEEKFRQLAENITEAVFWISDHRKSESQIIYVSPAYERIWGRSCSSLYVNFQEWLDAIHPEDQQRVKTLFVEQALAGRYDEEYRIFDADGKQRWIRDRGFPIGKQSGNPYRVVGLAQDITERKQAEEKLRQNEARFRGVVESDLIGIFFWNVEGQITDANDTFVQMLGYSRAQMQSGQLYCCEITPPEYQELDINQLAALQTLGSCAPYEKEFIRQDGSRIPILIGCTFLPGFNNQGVAFVLDISDRKRWEQEREAILVREQAARVQAEQANRIKDEFLGIISHELRNPLNPIIGWAELLQRGKLNQQSTAEGVKIIERNAKALMQLIEDLLDVSSILRGKISLNISSVNLKSTVQTVIETVRLAAEVKSIQLITDIDPDVGLVLGDATRLQQIVWNVLFNAIKFTTVGGKVLVRLSKVIETENLQEQHPAYAQIIVSDTGIGISPEFLPHIFEYFRQENSTTTRTFGGLGLGLAIVRNLVELHGGTIQAQSQGVEQGATFTVRLPLMTPDPKRIYQNQSSQAL</sequence>
<dbReference type="InterPro" id="IPR001610">
    <property type="entry name" value="PAC"/>
</dbReference>
<dbReference type="SMART" id="SM00091">
    <property type="entry name" value="PAS"/>
    <property type="match status" value="4"/>
</dbReference>
<feature type="domain" description="PAC" evidence="11">
    <location>
        <begin position="335"/>
        <end position="387"/>
    </location>
</feature>
<evidence type="ECO:0000313" key="13">
    <source>
        <dbReference type="Proteomes" id="UP000715781"/>
    </source>
</evidence>
<dbReference type="CDD" id="cd16922">
    <property type="entry name" value="HATPase_EvgS-ArcB-TorS-like"/>
    <property type="match status" value="1"/>
</dbReference>
<protein>
    <recommendedName>
        <fullName evidence="7">Circadian input-output histidine kinase CikA</fullName>
        <ecNumber evidence="3">2.7.13.3</ecNumber>
    </recommendedName>
</protein>
<dbReference type="InterPro" id="IPR000014">
    <property type="entry name" value="PAS"/>
</dbReference>
<dbReference type="Pfam" id="PF08448">
    <property type="entry name" value="PAS_4"/>
    <property type="match status" value="1"/>
</dbReference>
<feature type="coiled-coil region" evidence="8">
    <location>
        <begin position="240"/>
        <end position="267"/>
    </location>
</feature>
<evidence type="ECO:0000256" key="5">
    <source>
        <dbReference type="ARBA" id="ARBA00022777"/>
    </source>
</evidence>
<dbReference type="InterPro" id="IPR013655">
    <property type="entry name" value="PAS_fold_3"/>
</dbReference>
<dbReference type="Pfam" id="PF13426">
    <property type="entry name" value="PAS_9"/>
    <property type="match status" value="2"/>
</dbReference>
<evidence type="ECO:0000259" key="10">
    <source>
        <dbReference type="PROSITE" id="PS50112"/>
    </source>
</evidence>
<evidence type="ECO:0000259" key="9">
    <source>
        <dbReference type="PROSITE" id="PS50109"/>
    </source>
</evidence>
<evidence type="ECO:0000256" key="8">
    <source>
        <dbReference type="SAM" id="Coils"/>
    </source>
</evidence>
<dbReference type="Pfam" id="PF02518">
    <property type="entry name" value="HATPase_c"/>
    <property type="match status" value="1"/>
</dbReference>
<feature type="domain" description="PAC" evidence="11">
    <location>
        <begin position="193"/>
        <end position="256"/>
    </location>
</feature>
<feature type="domain" description="PAS" evidence="10">
    <location>
        <begin position="388"/>
        <end position="447"/>
    </location>
</feature>
<feature type="domain" description="PAS" evidence="10">
    <location>
        <begin position="257"/>
        <end position="334"/>
    </location>
</feature>
<keyword evidence="5 12" id="KW-0418">Kinase</keyword>
<keyword evidence="4" id="KW-0597">Phosphoprotein</keyword>
<keyword evidence="6" id="KW-0902">Two-component regulatory system</keyword>
<dbReference type="NCBIfam" id="TIGR00229">
    <property type="entry name" value="sensory_box"/>
    <property type="match status" value="3"/>
</dbReference>
<organism evidence="12 13">
    <name type="scientific">Mojavia pulchra JT2-VF2</name>
    <dbReference type="NCBI Taxonomy" id="287848"/>
    <lineage>
        <taxon>Bacteria</taxon>
        <taxon>Bacillati</taxon>
        <taxon>Cyanobacteriota</taxon>
        <taxon>Cyanophyceae</taxon>
        <taxon>Nostocales</taxon>
        <taxon>Nostocaceae</taxon>
    </lineage>
</organism>
<accession>A0A951Q6I5</accession>
<evidence type="ECO:0000259" key="11">
    <source>
        <dbReference type="PROSITE" id="PS50113"/>
    </source>
</evidence>
<dbReference type="AlphaFoldDB" id="A0A951Q6I5"/>
<dbReference type="PROSITE" id="PS50113">
    <property type="entry name" value="PAC"/>
    <property type="match status" value="2"/>
</dbReference>
<dbReference type="InterPro" id="IPR035965">
    <property type="entry name" value="PAS-like_dom_sf"/>
</dbReference>
<name>A0A951Q6I5_9NOST</name>
<dbReference type="InterPro" id="IPR003594">
    <property type="entry name" value="HATPase_dom"/>
</dbReference>
<dbReference type="InterPro" id="IPR000700">
    <property type="entry name" value="PAS-assoc_C"/>
</dbReference>
<comment type="catalytic activity">
    <reaction evidence="1">
        <text>ATP + protein L-histidine = ADP + protein N-phospho-L-histidine.</text>
        <dbReference type="EC" id="2.7.13.3"/>
    </reaction>
</comment>
<dbReference type="PRINTS" id="PR00344">
    <property type="entry name" value="BCTRLSENSOR"/>
</dbReference>
<dbReference type="SUPFAM" id="SSF47384">
    <property type="entry name" value="Homodimeric domain of signal transducing histidine kinase"/>
    <property type="match status" value="1"/>
</dbReference>
<evidence type="ECO:0000256" key="2">
    <source>
        <dbReference type="ARBA" id="ARBA00006402"/>
    </source>
</evidence>
<dbReference type="InterPro" id="IPR004358">
    <property type="entry name" value="Sig_transdc_His_kin-like_C"/>
</dbReference>
<dbReference type="SUPFAM" id="SSF55785">
    <property type="entry name" value="PYP-like sensor domain (PAS domain)"/>
    <property type="match status" value="4"/>
</dbReference>
<dbReference type="PROSITE" id="PS50112">
    <property type="entry name" value="PAS"/>
    <property type="match status" value="3"/>
</dbReference>
<dbReference type="Gene3D" id="3.30.565.10">
    <property type="entry name" value="Histidine kinase-like ATPase, C-terminal domain"/>
    <property type="match status" value="1"/>
</dbReference>
<gene>
    <name evidence="12" type="ORF">KME32_29090</name>
</gene>